<organism evidence="1 2">
    <name type="scientific">Bacteroides muris</name>
    <name type="common">ex Afrizal et al. 2022</name>
    <dbReference type="NCBI Taxonomy" id="2516960"/>
    <lineage>
        <taxon>Bacteria</taxon>
        <taxon>Pseudomonadati</taxon>
        <taxon>Bacteroidota</taxon>
        <taxon>Bacteroidia</taxon>
        <taxon>Bacteroidales</taxon>
        <taxon>Bacteroidaceae</taxon>
        <taxon>Bacteroides</taxon>
    </lineage>
</organism>
<evidence type="ECO:0000313" key="1">
    <source>
        <dbReference type="EMBL" id="TGY06724.1"/>
    </source>
</evidence>
<name>A0A4S2B123_9BACE</name>
<keyword evidence="2" id="KW-1185">Reference proteome</keyword>
<reference evidence="1 2" key="1">
    <citation type="submission" date="2019-04" db="EMBL/GenBank/DDBJ databases">
        <title>Microbes associate with the intestines of laboratory mice.</title>
        <authorList>
            <person name="Navarre W."/>
            <person name="Wong E."/>
            <person name="Huang K."/>
            <person name="Tropini C."/>
            <person name="Ng K."/>
            <person name="Yu B."/>
        </authorList>
    </citation>
    <scope>NUCLEOTIDE SEQUENCE [LARGE SCALE GENOMIC DNA]</scope>
    <source>
        <strain evidence="1 2">NM69_E16B</strain>
    </source>
</reference>
<protein>
    <submittedName>
        <fullName evidence="1">Uncharacterized protein</fullName>
    </submittedName>
</protein>
<dbReference type="AlphaFoldDB" id="A0A4S2B123"/>
<dbReference type="Proteomes" id="UP000310532">
    <property type="component" value="Unassembled WGS sequence"/>
</dbReference>
<proteinExistence type="predicted"/>
<comment type="caution">
    <text evidence="1">The sequence shown here is derived from an EMBL/GenBank/DDBJ whole genome shotgun (WGS) entry which is preliminary data.</text>
</comment>
<dbReference type="RefSeq" id="WP_133303599.1">
    <property type="nucleotide sequence ID" value="NZ_SRYZ01000014.1"/>
</dbReference>
<dbReference type="EMBL" id="SRYZ01000014">
    <property type="protein sequence ID" value="TGY06724.1"/>
    <property type="molecule type" value="Genomic_DNA"/>
</dbReference>
<evidence type="ECO:0000313" key="2">
    <source>
        <dbReference type="Proteomes" id="UP000310532"/>
    </source>
</evidence>
<gene>
    <name evidence="1" type="ORF">E5355_08210</name>
</gene>
<accession>A0A4S2B123</accession>
<sequence>MKKLLILLFFILIFGSCTTNYFLCETAGPVKLYASPNTNSTYIEVPVGKNLISTGKYKKYRRAKYGNKRGYVYKTRFLSEKKIRSLSDWNFDSETSTYKYSHSNHALSNSTKYKYKPTSTGGTVQVKGYYRKDGTYVKPHTRRAPSRRK</sequence>
<dbReference type="PROSITE" id="PS51257">
    <property type="entry name" value="PROKAR_LIPOPROTEIN"/>
    <property type="match status" value="1"/>
</dbReference>